<keyword evidence="9" id="KW-1185">Reference proteome</keyword>
<accession>A0A841R9L5</accession>
<dbReference type="Proteomes" id="UP000587760">
    <property type="component" value="Unassembled WGS sequence"/>
</dbReference>
<dbReference type="PANTHER" id="PTHR43764">
    <property type="entry name" value="MOLYBDENUM COFACTOR BIOSYNTHESIS"/>
    <property type="match status" value="1"/>
</dbReference>
<dbReference type="Gene3D" id="3.40.980.10">
    <property type="entry name" value="MoaB/Mog-like domain"/>
    <property type="match status" value="1"/>
</dbReference>
<dbReference type="AlphaFoldDB" id="A0A841R9L5"/>
<gene>
    <name evidence="8" type="ORF">HNR50_003722</name>
</gene>
<protein>
    <recommendedName>
        <fullName evidence="3">Molybdopterin adenylyltransferase</fullName>
        <ecNumber evidence="2">2.7.7.75</ecNumber>
    </recommendedName>
</protein>
<evidence type="ECO:0000256" key="1">
    <source>
        <dbReference type="ARBA" id="ARBA00005046"/>
    </source>
</evidence>
<dbReference type="InterPro" id="IPR008284">
    <property type="entry name" value="MoCF_biosynth_CS"/>
</dbReference>
<evidence type="ECO:0000256" key="3">
    <source>
        <dbReference type="ARBA" id="ARBA00013491"/>
    </source>
</evidence>
<feature type="domain" description="MoaB/Mog" evidence="7">
    <location>
        <begin position="6"/>
        <end position="150"/>
    </location>
</feature>
<dbReference type="SUPFAM" id="SSF53218">
    <property type="entry name" value="Molybdenum cofactor biosynthesis proteins"/>
    <property type="match status" value="1"/>
</dbReference>
<dbReference type="InterPro" id="IPR001453">
    <property type="entry name" value="MoaB/Mog_dom"/>
</dbReference>
<evidence type="ECO:0000313" key="8">
    <source>
        <dbReference type="EMBL" id="MBB6482034.1"/>
    </source>
</evidence>
<dbReference type="InterPro" id="IPR051920">
    <property type="entry name" value="MPT_Adenylyltrnsfr/MoaC-Rel"/>
</dbReference>
<dbReference type="EC" id="2.7.7.75" evidence="2"/>
<reference evidence="8 9" key="1">
    <citation type="submission" date="2020-08" db="EMBL/GenBank/DDBJ databases">
        <title>Genomic Encyclopedia of Type Strains, Phase IV (KMG-IV): sequencing the most valuable type-strain genomes for metagenomic binning, comparative biology and taxonomic classification.</title>
        <authorList>
            <person name="Goeker M."/>
        </authorList>
    </citation>
    <scope>NUCLEOTIDE SEQUENCE [LARGE SCALE GENOMIC DNA]</scope>
    <source>
        <strain evidence="8 9">DSM 2461</strain>
    </source>
</reference>
<dbReference type="EMBL" id="JACHGJ010000009">
    <property type="protein sequence ID" value="MBB6482034.1"/>
    <property type="molecule type" value="Genomic_DNA"/>
</dbReference>
<dbReference type="CDD" id="cd00886">
    <property type="entry name" value="MogA_MoaB"/>
    <property type="match status" value="1"/>
</dbReference>
<evidence type="ECO:0000256" key="2">
    <source>
        <dbReference type="ARBA" id="ARBA00012509"/>
    </source>
</evidence>
<keyword evidence="4" id="KW-0501">Molybdenum cofactor biosynthesis</keyword>
<dbReference type="GO" id="GO:0061598">
    <property type="term" value="F:molybdopterin adenylyltransferase activity"/>
    <property type="evidence" value="ECO:0007669"/>
    <property type="project" value="UniProtKB-EC"/>
</dbReference>
<comment type="function">
    <text evidence="6">Catalyzes the adenylation of molybdopterin as part of the biosynthesis of the molybdenum-cofactor.</text>
</comment>
<comment type="pathway">
    <text evidence="1">Cofactor biosynthesis; molybdopterin biosynthesis.</text>
</comment>
<dbReference type="NCBIfam" id="TIGR00177">
    <property type="entry name" value="molyb_syn"/>
    <property type="match status" value="1"/>
</dbReference>
<dbReference type="RefSeq" id="WP_221439931.1">
    <property type="nucleotide sequence ID" value="NZ_JACHGJ010000009.1"/>
</dbReference>
<dbReference type="Pfam" id="PF00994">
    <property type="entry name" value="MoCF_biosynth"/>
    <property type="match status" value="1"/>
</dbReference>
<organism evidence="8 9">
    <name type="scientific">Spirochaeta isovalerica</name>
    <dbReference type="NCBI Taxonomy" id="150"/>
    <lineage>
        <taxon>Bacteria</taxon>
        <taxon>Pseudomonadati</taxon>
        <taxon>Spirochaetota</taxon>
        <taxon>Spirochaetia</taxon>
        <taxon>Spirochaetales</taxon>
        <taxon>Spirochaetaceae</taxon>
        <taxon>Spirochaeta</taxon>
    </lineage>
</organism>
<name>A0A841R9L5_9SPIO</name>
<dbReference type="SMART" id="SM00852">
    <property type="entry name" value="MoCF_biosynth"/>
    <property type="match status" value="1"/>
</dbReference>
<dbReference type="PROSITE" id="PS01078">
    <property type="entry name" value="MOCF_BIOSYNTHESIS_1"/>
    <property type="match status" value="1"/>
</dbReference>
<evidence type="ECO:0000256" key="5">
    <source>
        <dbReference type="ARBA" id="ARBA00051131"/>
    </source>
</evidence>
<dbReference type="UniPathway" id="UPA00344"/>
<comment type="caution">
    <text evidence="8">The sequence shown here is derived from an EMBL/GenBank/DDBJ whole genome shotgun (WGS) entry which is preliminary data.</text>
</comment>
<proteinExistence type="predicted"/>
<evidence type="ECO:0000256" key="4">
    <source>
        <dbReference type="ARBA" id="ARBA00023150"/>
    </source>
</evidence>
<sequence>MPYKATILTISDKGYAGEREDKSGPILKLKLEEMGFETAEVQILPDDRTMISSRLKEICLSGSADLILTTGGTGAAPRDITPEASMDVIERPMPGLAELIRFEGMKFTKRAVLSRGVSGICKETLIINLAGSPKAAAEGMDILEPVLEHALHMLKSINLDHK</sequence>
<dbReference type="PANTHER" id="PTHR43764:SF1">
    <property type="entry name" value="MOLYBDOPTERIN MOLYBDOTRANSFERASE"/>
    <property type="match status" value="1"/>
</dbReference>
<dbReference type="InterPro" id="IPR036425">
    <property type="entry name" value="MoaB/Mog-like_dom_sf"/>
</dbReference>
<dbReference type="GO" id="GO:0006777">
    <property type="term" value="P:Mo-molybdopterin cofactor biosynthetic process"/>
    <property type="evidence" value="ECO:0007669"/>
    <property type="project" value="UniProtKB-KW"/>
</dbReference>
<evidence type="ECO:0000313" key="9">
    <source>
        <dbReference type="Proteomes" id="UP000587760"/>
    </source>
</evidence>
<evidence type="ECO:0000256" key="6">
    <source>
        <dbReference type="ARBA" id="ARBA00058212"/>
    </source>
</evidence>
<comment type="catalytic activity">
    <reaction evidence="5">
        <text>molybdopterin + ATP + H(+) = adenylyl-molybdopterin + diphosphate</text>
        <dbReference type="Rhea" id="RHEA:31331"/>
        <dbReference type="ChEBI" id="CHEBI:15378"/>
        <dbReference type="ChEBI" id="CHEBI:30616"/>
        <dbReference type="ChEBI" id="CHEBI:33019"/>
        <dbReference type="ChEBI" id="CHEBI:58698"/>
        <dbReference type="ChEBI" id="CHEBI:62727"/>
        <dbReference type="EC" id="2.7.7.75"/>
    </reaction>
</comment>
<evidence type="ECO:0000259" key="7">
    <source>
        <dbReference type="SMART" id="SM00852"/>
    </source>
</evidence>